<protein>
    <submittedName>
        <fullName evidence="2">Uncharacterized protein</fullName>
    </submittedName>
</protein>
<name>A0ABV7VDA8_9PROT</name>
<feature type="region of interest" description="Disordered" evidence="1">
    <location>
        <begin position="1"/>
        <end position="125"/>
    </location>
</feature>
<organism evidence="2 3">
    <name type="scientific">Ferrovibrio xuzhouensis</name>
    <dbReference type="NCBI Taxonomy" id="1576914"/>
    <lineage>
        <taxon>Bacteria</taxon>
        <taxon>Pseudomonadati</taxon>
        <taxon>Pseudomonadota</taxon>
        <taxon>Alphaproteobacteria</taxon>
        <taxon>Rhodospirillales</taxon>
        <taxon>Rhodospirillaceae</taxon>
        <taxon>Ferrovibrio</taxon>
    </lineage>
</organism>
<sequence>MSDIGPVVPPPPPLPVTTPQPATPTPAGTVPPPPALPPDGSQTPGQQSGGQQSGGQQAGSQPAATPPASTPSGNTGTPPTTGPATQTPVPQPAPVQTPPASGQAPAGQSSSGQASTGQVPSGNAATQISDSLRELAQGGAFTAQAVARDGVALLVRTAAGTTLSLTGLAGVLAQNDTALLTAVLKLQLNAENPQQATVTTVNGSALQPPVAAVAQPPTAAQLALAISPPQPGGAAATALPTPGQTLTAVVIPQPLQASTTQTAVLPPGSQLQLVVQSATPPASVPSAAQAAATPTAAQIAQQATQPGSARAVTSPAGLVQTPTSAATPPAGSSTVVPPLSALPPAGTSQALAAQPLPAPGAALGAAPASTLLPGQPALQAGPQSGVPALLSGIVTGQNQAGQTLVNTPQGLLALTLPQTLPPGAQVTLELAALVRPAPPAATTVGPAPLAGVLSRLQGQWPVLQQTLDAIRAADPALAQRLQDQLMPQPNARLAVTALQFMAAAAAGSAQAWLGSEAVRKLEQQGKGDLLRKLDDDFRDLGRLNQRQGDNQWQALVMPMFLGGRVEAIQIFMRRRRDKKRQQNQTRFIIDFNLESTGPIQFDGFISVKQLDLILRSETTFGPAFRLDVSAIFEEAIALTGMTGSIRFHSREKPLDWPSPELESRGPTTELKA</sequence>
<feature type="compositionally biased region" description="Low complexity" evidence="1">
    <location>
        <begin position="70"/>
        <end position="88"/>
    </location>
</feature>
<feature type="compositionally biased region" description="Low complexity" evidence="1">
    <location>
        <begin position="98"/>
        <end position="118"/>
    </location>
</feature>
<comment type="caution">
    <text evidence="2">The sequence shown here is derived from an EMBL/GenBank/DDBJ whole genome shotgun (WGS) entry which is preliminary data.</text>
</comment>
<evidence type="ECO:0000313" key="2">
    <source>
        <dbReference type="EMBL" id="MFC3675139.1"/>
    </source>
</evidence>
<gene>
    <name evidence="2" type="ORF">ACFOOQ_06275</name>
</gene>
<dbReference type="RefSeq" id="WP_379723139.1">
    <property type="nucleotide sequence ID" value="NZ_JBHRYJ010000001.1"/>
</dbReference>
<feature type="compositionally biased region" description="Low complexity" evidence="1">
    <location>
        <begin position="295"/>
        <end position="306"/>
    </location>
</feature>
<reference evidence="3" key="1">
    <citation type="journal article" date="2019" name="Int. J. Syst. Evol. Microbiol.">
        <title>The Global Catalogue of Microorganisms (GCM) 10K type strain sequencing project: providing services to taxonomists for standard genome sequencing and annotation.</title>
        <authorList>
            <consortium name="The Broad Institute Genomics Platform"/>
            <consortium name="The Broad Institute Genome Sequencing Center for Infectious Disease"/>
            <person name="Wu L."/>
            <person name="Ma J."/>
        </authorList>
    </citation>
    <scope>NUCLEOTIDE SEQUENCE [LARGE SCALE GENOMIC DNA]</scope>
    <source>
        <strain evidence="3">KCTC 42182</strain>
    </source>
</reference>
<dbReference type="EMBL" id="JBHRYJ010000001">
    <property type="protein sequence ID" value="MFC3675139.1"/>
    <property type="molecule type" value="Genomic_DNA"/>
</dbReference>
<feature type="compositionally biased region" description="Pro residues" evidence="1">
    <location>
        <begin position="7"/>
        <end position="37"/>
    </location>
</feature>
<accession>A0ABV7VDA8</accession>
<proteinExistence type="predicted"/>
<evidence type="ECO:0000313" key="3">
    <source>
        <dbReference type="Proteomes" id="UP001595711"/>
    </source>
</evidence>
<feature type="compositionally biased region" description="Gly residues" evidence="1">
    <location>
        <begin position="47"/>
        <end position="57"/>
    </location>
</feature>
<evidence type="ECO:0000256" key="1">
    <source>
        <dbReference type="SAM" id="MobiDB-lite"/>
    </source>
</evidence>
<feature type="region of interest" description="Disordered" evidence="1">
    <location>
        <begin position="295"/>
        <end position="341"/>
    </location>
</feature>
<feature type="compositionally biased region" description="Polar residues" evidence="1">
    <location>
        <begin position="320"/>
        <end position="335"/>
    </location>
</feature>
<dbReference type="Proteomes" id="UP001595711">
    <property type="component" value="Unassembled WGS sequence"/>
</dbReference>
<keyword evidence="3" id="KW-1185">Reference proteome</keyword>